<accession>A0ABX8C103</accession>
<dbReference type="PANTHER" id="PTHR43333:SF1">
    <property type="entry name" value="D-ISOMER SPECIFIC 2-HYDROXYACID DEHYDROGENASE NAD-BINDING DOMAIN-CONTAINING PROTEIN"/>
    <property type="match status" value="1"/>
</dbReference>
<evidence type="ECO:0000256" key="3">
    <source>
        <dbReference type="SAM" id="MobiDB-lite"/>
    </source>
</evidence>
<feature type="compositionally biased region" description="Low complexity" evidence="3">
    <location>
        <begin position="258"/>
        <end position="271"/>
    </location>
</feature>
<dbReference type="InterPro" id="IPR006140">
    <property type="entry name" value="D-isomer_DH_NAD-bd"/>
</dbReference>
<reference evidence="6" key="1">
    <citation type="submission" date="2021-05" db="EMBL/GenBank/DDBJ databases">
        <title>Direct Submission.</title>
        <authorList>
            <person name="Li K."/>
            <person name="Gao J."/>
        </authorList>
    </citation>
    <scope>NUCLEOTIDE SEQUENCE [LARGE SCALE GENOMIC DNA]</scope>
    <source>
        <strain evidence="6">HDS12</strain>
    </source>
</reference>
<proteinExistence type="predicted"/>
<evidence type="ECO:0000256" key="2">
    <source>
        <dbReference type="ARBA" id="ARBA00023027"/>
    </source>
</evidence>
<keyword evidence="2" id="KW-0520">NAD</keyword>
<dbReference type="SUPFAM" id="SSF52283">
    <property type="entry name" value="Formate/glycerate dehydrogenase catalytic domain-like"/>
    <property type="match status" value="1"/>
</dbReference>
<name>A0ABX8C103_9ACTN</name>
<dbReference type="Pfam" id="PF02826">
    <property type="entry name" value="2-Hacid_dh_C"/>
    <property type="match status" value="1"/>
</dbReference>
<evidence type="ECO:0000259" key="4">
    <source>
        <dbReference type="Pfam" id="PF02826"/>
    </source>
</evidence>
<dbReference type="InterPro" id="IPR036291">
    <property type="entry name" value="NAD(P)-bd_dom_sf"/>
</dbReference>
<organism evidence="5 6">
    <name type="scientific">Nocardiopsis akebiae</name>
    <dbReference type="NCBI Taxonomy" id="2831968"/>
    <lineage>
        <taxon>Bacteria</taxon>
        <taxon>Bacillati</taxon>
        <taxon>Actinomycetota</taxon>
        <taxon>Actinomycetes</taxon>
        <taxon>Streptosporangiales</taxon>
        <taxon>Nocardiopsidaceae</taxon>
        <taxon>Nocardiopsis</taxon>
    </lineage>
</organism>
<sequence>MFVPERGRVLVSGRFEPDERDRIRAAAAGAPVDFVDGLGDRADLLGTATVIAGTLSGEHLALAPAVRWVHSWAAGVNNDLAAGLDAHPAVLTSSAGNGAVPLAEHAMMLMLMLNRDAPRWARAQSEHRWERFQHGELNGLTCGIIGLGNCGLDLAAKARAFHMRVVGCGAAPACPPRRRRRPRPRGPAPHAGRVRLRGGHGPGHARHRTPPRRGGTEGDEGHGVRRRGLTRRDRGGRGTAAGAHRGVDRRSRARRPRPGAAAAGQPLLGPAQRHRHPAQRGDDRRYAAPGRGRLRREPGAPRTGPTAGERGRQVRRLLTRPAPGPGSHPHGRTGTGTPGHRPFAAVPRGGHSSWEPGSGGASSGGLRRFASR</sequence>
<feature type="compositionally biased region" description="Basic and acidic residues" evidence="3">
    <location>
        <begin position="214"/>
        <end position="223"/>
    </location>
</feature>
<feature type="compositionally biased region" description="Basic residues" evidence="3">
    <location>
        <begin position="192"/>
        <end position="211"/>
    </location>
</feature>
<keyword evidence="1" id="KW-0560">Oxidoreductase</keyword>
<gene>
    <name evidence="5" type="ORF">KGD83_22870</name>
</gene>
<feature type="region of interest" description="Disordered" evidence="3">
    <location>
        <begin position="169"/>
        <end position="372"/>
    </location>
</feature>
<dbReference type="PANTHER" id="PTHR43333">
    <property type="entry name" value="2-HACID_DH_C DOMAIN-CONTAINING PROTEIN"/>
    <property type="match status" value="1"/>
</dbReference>
<feature type="domain" description="D-isomer specific 2-hydroxyacid dehydrogenase NAD-binding" evidence="4">
    <location>
        <begin position="107"/>
        <end position="168"/>
    </location>
</feature>
<dbReference type="Proteomes" id="UP000678016">
    <property type="component" value="Chromosome"/>
</dbReference>
<evidence type="ECO:0000313" key="5">
    <source>
        <dbReference type="EMBL" id="QUX28082.1"/>
    </source>
</evidence>
<dbReference type="SUPFAM" id="SSF51735">
    <property type="entry name" value="NAD(P)-binding Rossmann-fold domains"/>
    <property type="match status" value="1"/>
</dbReference>
<protein>
    <recommendedName>
        <fullName evidence="4">D-isomer specific 2-hydroxyacid dehydrogenase NAD-binding domain-containing protein</fullName>
    </recommendedName>
</protein>
<evidence type="ECO:0000313" key="6">
    <source>
        <dbReference type="Proteomes" id="UP000678016"/>
    </source>
</evidence>
<keyword evidence="6" id="KW-1185">Reference proteome</keyword>
<evidence type="ECO:0000256" key="1">
    <source>
        <dbReference type="ARBA" id="ARBA00023002"/>
    </source>
</evidence>
<dbReference type="Gene3D" id="3.40.50.720">
    <property type="entry name" value="NAD(P)-binding Rossmann-like Domain"/>
    <property type="match status" value="2"/>
</dbReference>
<dbReference type="EMBL" id="CP074132">
    <property type="protein sequence ID" value="QUX28082.1"/>
    <property type="molecule type" value="Genomic_DNA"/>
</dbReference>